<protein>
    <submittedName>
        <fullName evidence="1">Uncharacterized protein</fullName>
    </submittedName>
</protein>
<accession>A0A2G9QDQ3</accession>
<dbReference type="AlphaFoldDB" id="A0A2G9QDQ3"/>
<reference evidence="2" key="1">
    <citation type="journal article" date="2017" name="Nat. Commun.">
        <title>The North American bullfrog draft genome provides insight into hormonal regulation of long noncoding RNA.</title>
        <authorList>
            <person name="Hammond S.A."/>
            <person name="Warren R.L."/>
            <person name="Vandervalk B.P."/>
            <person name="Kucuk E."/>
            <person name="Khan H."/>
            <person name="Gibb E.A."/>
            <person name="Pandoh P."/>
            <person name="Kirk H."/>
            <person name="Zhao Y."/>
            <person name="Jones M."/>
            <person name="Mungall A.J."/>
            <person name="Coope R."/>
            <person name="Pleasance S."/>
            <person name="Moore R.A."/>
            <person name="Holt R.A."/>
            <person name="Round J.M."/>
            <person name="Ohora S."/>
            <person name="Walle B.V."/>
            <person name="Veldhoen N."/>
            <person name="Helbing C.C."/>
            <person name="Birol I."/>
        </authorList>
    </citation>
    <scope>NUCLEOTIDE SEQUENCE [LARGE SCALE GENOMIC DNA]</scope>
</reference>
<keyword evidence="2" id="KW-1185">Reference proteome</keyword>
<dbReference type="EMBL" id="KZ059685">
    <property type="protein sequence ID" value="PIO13717.1"/>
    <property type="molecule type" value="Genomic_DNA"/>
</dbReference>
<organism evidence="1 2">
    <name type="scientific">Aquarana catesbeiana</name>
    <name type="common">American bullfrog</name>
    <name type="synonym">Rana catesbeiana</name>
    <dbReference type="NCBI Taxonomy" id="8400"/>
    <lineage>
        <taxon>Eukaryota</taxon>
        <taxon>Metazoa</taxon>
        <taxon>Chordata</taxon>
        <taxon>Craniata</taxon>
        <taxon>Vertebrata</taxon>
        <taxon>Euteleostomi</taxon>
        <taxon>Amphibia</taxon>
        <taxon>Batrachia</taxon>
        <taxon>Anura</taxon>
        <taxon>Neobatrachia</taxon>
        <taxon>Ranoidea</taxon>
        <taxon>Ranidae</taxon>
        <taxon>Aquarana</taxon>
    </lineage>
</organism>
<evidence type="ECO:0000313" key="2">
    <source>
        <dbReference type="Proteomes" id="UP000228934"/>
    </source>
</evidence>
<name>A0A2G9QDQ3_AQUCT</name>
<gene>
    <name evidence="1" type="ORF">AB205_0101080</name>
</gene>
<sequence length="72" mass="8366">MSQTILLTPMNSVQIWFINVAFTRTAMEPPAPGVTTSCDQIFLWPWSWHQSFSPLLEPGKLLKLYRKSLWDL</sequence>
<evidence type="ECO:0000313" key="1">
    <source>
        <dbReference type="EMBL" id="PIO13717.1"/>
    </source>
</evidence>
<proteinExistence type="predicted"/>
<dbReference type="Proteomes" id="UP000228934">
    <property type="component" value="Unassembled WGS sequence"/>
</dbReference>